<dbReference type="EMBL" id="QFQP01000013">
    <property type="protein sequence ID" value="PZR11997.1"/>
    <property type="molecule type" value="Genomic_DNA"/>
</dbReference>
<comment type="caution">
    <text evidence="1">The sequence shown here is derived from an EMBL/GenBank/DDBJ whole genome shotgun (WGS) entry which is preliminary data.</text>
</comment>
<accession>A0A2W5TDK1</accession>
<name>A0A2W5TDK1_9BACT</name>
<dbReference type="Proteomes" id="UP000249061">
    <property type="component" value="Unassembled WGS sequence"/>
</dbReference>
<evidence type="ECO:0000313" key="1">
    <source>
        <dbReference type="EMBL" id="PZR11997.1"/>
    </source>
</evidence>
<organism evidence="1 2">
    <name type="scientific">Archangium gephyra</name>
    <dbReference type="NCBI Taxonomy" id="48"/>
    <lineage>
        <taxon>Bacteria</taxon>
        <taxon>Pseudomonadati</taxon>
        <taxon>Myxococcota</taxon>
        <taxon>Myxococcia</taxon>
        <taxon>Myxococcales</taxon>
        <taxon>Cystobacterineae</taxon>
        <taxon>Archangiaceae</taxon>
        <taxon>Archangium</taxon>
    </lineage>
</organism>
<gene>
    <name evidence="1" type="ORF">DI536_16875</name>
</gene>
<dbReference type="PROSITE" id="PS51257">
    <property type="entry name" value="PROKAR_LIPOPROTEIN"/>
    <property type="match status" value="1"/>
</dbReference>
<reference evidence="1 2" key="1">
    <citation type="submission" date="2017-08" db="EMBL/GenBank/DDBJ databases">
        <title>Infants hospitalized years apart are colonized by the same room-sourced microbial strains.</title>
        <authorList>
            <person name="Brooks B."/>
            <person name="Olm M.R."/>
            <person name="Firek B.A."/>
            <person name="Baker R."/>
            <person name="Thomas B.C."/>
            <person name="Morowitz M.J."/>
            <person name="Banfield J.F."/>
        </authorList>
    </citation>
    <scope>NUCLEOTIDE SEQUENCE [LARGE SCALE GENOMIC DNA]</scope>
    <source>
        <strain evidence="1">S2_003_000_R2_14</strain>
    </source>
</reference>
<proteinExistence type="predicted"/>
<dbReference type="AlphaFoldDB" id="A0A2W5TDK1"/>
<evidence type="ECO:0000313" key="2">
    <source>
        <dbReference type="Proteomes" id="UP000249061"/>
    </source>
</evidence>
<evidence type="ECO:0008006" key="3">
    <source>
        <dbReference type="Google" id="ProtNLM"/>
    </source>
</evidence>
<protein>
    <recommendedName>
        <fullName evidence="3">Lipoprotein</fullName>
    </recommendedName>
</protein>
<sequence length="154" mass="16091">MKLTKMLCTAVAAVVTGCGVGVDEGALPDEKPAVASQEEAVTVNGWATSVGGKVDLGTDHDRTCFLQGLSGEIRGTRSNRAGGRVFREGGHWFLKAYKGTGSGVKAQATCIPHVYGRRELSWSGDSGNGVFYGENRSGCRRAPPTCSPSASSPR</sequence>